<dbReference type="Proteomes" id="UP000053176">
    <property type="component" value="Unassembled WGS sequence"/>
</dbReference>
<sequence length="62" mass="6744">MTSCLSFMSANGIGWMIWGAGLFWLLVLVLLGLAVAALIKFLRSDPNSGATTTSTRRHWESS</sequence>
<evidence type="ECO:0000256" key="1">
    <source>
        <dbReference type="SAM" id="Phobius"/>
    </source>
</evidence>
<reference evidence="2 3" key="1">
    <citation type="submission" date="2015-12" db="EMBL/GenBank/DDBJ databases">
        <title>Draft genome sequence of Mesorhizobium sp. UFLA 01-765, a multitolerant efficient symbiont and plant-growth promoting strain isolated from Zn-mining soil using Leucaena leucocephala as a trap plant.</title>
        <authorList>
            <person name="Rangel W.M."/>
            <person name="Thijs S."/>
            <person name="Longatti S.M."/>
            <person name="Moreira F.M."/>
            <person name="Weyens N."/>
            <person name="Vangronsveld J."/>
            <person name="Van Hamme J.D."/>
            <person name="Bottos E.M."/>
            <person name="Rineau F."/>
        </authorList>
    </citation>
    <scope>NUCLEOTIDE SEQUENCE [LARGE SCALE GENOMIC DNA]</scope>
    <source>
        <strain evidence="2 3">UFLA 01-765</strain>
    </source>
</reference>
<comment type="caution">
    <text evidence="2">The sequence shown here is derived from an EMBL/GenBank/DDBJ whole genome shotgun (WGS) entry which is preliminary data.</text>
</comment>
<keyword evidence="1" id="KW-0812">Transmembrane</keyword>
<keyword evidence="1" id="KW-1133">Transmembrane helix</keyword>
<name>A0A101KRE9_RHILI</name>
<protein>
    <submittedName>
        <fullName evidence="2">Uncharacterized protein</fullName>
    </submittedName>
</protein>
<evidence type="ECO:0000313" key="2">
    <source>
        <dbReference type="EMBL" id="KUM25602.1"/>
    </source>
</evidence>
<dbReference type="EMBL" id="LPWA01000116">
    <property type="protein sequence ID" value="KUM25602.1"/>
    <property type="molecule type" value="Genomic_DNA"/>
</dbReference>
<organism evidence="2 3">
    <name type="scientific">Rhizobium loti</name>
    <name type="common">Mesorhizobium loti</name>
    <dbReference type="NCBI Taxonomy" id="381"/>
    <lineage>
        <taxon>Bacteria</taxon>
        <taxon>Pseudomonadati</taxon>
        <taxon>Pseudomonadota</taxon>
        <taxon>Alphaproteobacteria</taxon>
        <taxon>Hyphomicrobiales</taxon>
        <taxon>Phyllobacteriaceae</taxon>
        <taxon>Mesorhizobium</taxon>
    </lineage>
</organism>
<gene>
    <name evidence="2" type="ORF">AU467_25890</name>
</gene>
<accession>A0A101KRE9</accession>
<dbReference type="AlphaFoldDB" id="A0A101KRE9"/>
<feature type="transmembrane region" description="Helical" evidence="1">
    <location>
        <begin position="15"/>
        <end position="39"/>
    </location>
</feature>
<proteinExistence type="predicted"/>
<evidence type="ECO:0000313" key="3">
    <source>
        <dbReference type="Proteomes" id="UP000053176"/>
    </source>
</evidence>
<keyword evidence="1" id="KW-0472">Membrane</keyword>